<dbReference type="PANTHER" id="PTHR30283">
    <property type="entry name" value="PEROXIDE STRESS RESPONSE PROTEIN YAAA"/>
    <property type="match status" value="1"/>
</dbReference>
<evidence type="ECO:0000313" key="1">
    <source>
        <dbReference type="EMBL" id="AIU32936.1"/>
    </source>
</evidence>
<dbReference type="Proteomes" id="UP000029910">
    <property type="component" value="Chromosome"/>
</dbReference>
<accession>A0ABN4EGP4</accession>
<dbReference type="Pfam" id="PF03883">
    <property type="entry name" value="H2O2_YaaD"/>
    <property type="match status" value="1"/>
</dbReference>
<dbReference type="InterPro" id="IPR005583">
    <property type="entry name" value="YaaA"/>
</dbReference>
<protein>
    <recommendedName>
        <fullName evidence="3">Peroxide stress protein YaaA</fullName>
    </recommendedName>
</protein>
<dbReference type="NCBIfam" id="NF002546">
    <property type="entry name" value="PRK02101.2-4"/>
    <property type="match status" value="1"/>
</dbReference>
<organism evidence="1 2">
    <name type="scientific">Corynebacterium ramonii</name>
    <dbReference type="NCBI Taxonomy" id="3026968"/>
    <lineage>
        <taxon>Bacteria</taxon>
        <taxon>Bacillati</taxon>
        <taxon>Actinomycetota</taxon>
        <taxon>Actinomycetes</taxon>
        <taxon>Mycobacteriales</taxon>
        <taxon>Corynebacteriaceae</taxon>
        <taxon>Corynebacterium</taxon>
    </lineage>
</organism>
<reference evidence="1 2" key="1">
    <citation type="journal article" date="2015" name="Genome Announc.">
        <title>Genome Sequence of Corynebacterium ulcerans Strain FRC11.</title>
        <authorList>
            <person name="Benevides Lde J."/>
            <person name="Viana M.V."/>
            <person name="Mariano D.C."/>
            <person name="Rocha Fde S."/>
            <person name="Bagano P.C."/>
            <person name="Folador E.L."/>
            <person name="Pereira F.L."/>
            <person name="Dorella F.A."/>
            <person name="Leal C.A."/>
            <person name="Carvalho A.F."/>
            <person name="Soares Sde C."/>
            <person name="Carneiro A."/>
            <person name="Ramos R."/>
            <person name="Badell-Ocando E."/>
            <person name="Guiso N."/>
            <person name="Silva A."/>
            <person name="Figueiredo H."/>
            <person name="Azevedo V."/>
            <person name="Guimaraes L.C."/>
        </authorList>
    </citation>
    <scope>NUCLEOTIDE SEQUENCE [LARGE SCALE GENOMIC DNA]</scope>
    <source>
        <strain evidence="2">FRC0011</strain>
    </source>
</reference>
<dbReference type="EMBL" id="CP009622">
    <property type="protein sequence ID" value="AIU32936.1"/>
    <property type="molecule type" value="Genomic_DNA"/>
</dbReference>
<evidence type="ECO:0008006" key="3">
    <source>
        <dbReference type="Google" id="ProtNLM"/>
    </source>
</evidence>
<evidence type="ECO:0000313" key="2">
    <source>
        <dbReference type="Proteomes" id="UP000029910"/>
    </source>
</evidence>
<proteinExistence type="predicted"/>
<keyword evidence="2" id="KW-1185">Reference proteome</keyword>
<name>A0ABN4EGP4_9CORY</name>
<sequence>MDMLIVLPPSETKAIGGDDAPLNMDALSFPSLNPIRKSISKDLSSLSPDQALTMLKLSEKLREEVAANTQLLHAPTMPAILRYTGVLYDALNAPTLPRSAWSRLAIGSALFGVVGASDPIPRYRLSGSSKVPDADGTIPTMKKRWGSAITKALSDADDFIVDLRSGTYQQLGKVPGATTVRVESVQPNGARKVISHFNKHYKGELARVLALSDAPPSSIEEVQKVAQKAGLAIEQTGTTELTFEVRN</sequence>
<dbReference type="PANTHER" id="PTHR30283:SF4">
    <property type="entry name" value="PEROXIDE STRESS RESISTANCE PROTEIN YAAA"/>
    <property type="match status" value="1"/>
</dbReference>
<gene>
    <name evidence="1" type="ORF">CulFRC11_1367</name>
</gene>